<dbReference type="RefSeq" id="WP_130969168.1">
    <property type="nucleotide sequence ID" value="NZ_SIXI01000008.1"/>
</dbReference>
<accession>A0A4Q9H001</accession>
<evidence type="ECO:0000313" key="1">
    <source>
        <dbReference type="EMBL" id="TBO27898.1"/>
    </source>
</evidence>
<dbReference type="PANTHER" id="PTHR42811">
    <property type="entry name" value="SERINE ACETYLTRANSFERASE"/>
    <property type="match status" value="1"/>
</dbReference>
<dbReference type="OrthoDB" id="9154370at2"/>
<proteinExistence type="predicted"/>
<dbReference type="InterPro" id="IPR011004">
    <property type="entry name" value="Trimer_LpxA-like_sf"/>
</dbReference>
<dbReference type="SUPFAM" id="SSF51161">
    <property type="entry name" value="Trimeric LpxA-like enzymes"/>
    <property type="match status" value="1"/>
</dbReference>
<gene>
    <name evidence="1" type="ORF">EYS42_15800</name>
</gene>
<sequence>MSTSTLPPTLQDPTTWAEARALFRADFSRWVQWLGGGSAAQKAYWFCLPSVQALLWFRVARCLFLKGHRNSARLISLISLYLTRIEIPPTSSIGPGCIIPHAEGVIVCGRLGARATLSGSCGIGGGAREGDVGGGPGLPWVGDDVFFGQGAVVLGALRVGHGVVLGACTLTLDDVPDRATVIAPVATEEPSCNSLDPARA</sequence>
<name>A0A4Q9H001_9BURK</name>
<reference evidence="1 2" key="1">
    <citation type="submission" date="2019-02" db="EMBL/GenBank/DDBJ databases">
        <title>Aquabacterium sp. strain KMB7.</title>
        <authorList>
            <person name="Chen W.-M."/>
        </authorList>
    </citation>
    <scope>NUCLEOTIDE SEQUENCE [LARGE SCALE GENOMIC DNA]</scope>
    <source>
        <strain evidence="1 2">KMB7</strain>
    </source>
</reference>
<keyword evidence="2" id="KW-1185">Reference proteome</keyword>
<comment type="caution">
    <text evidence="1">The sequence shown here is derived from an EMBL/GenBank/DDBJ whole genome shotgun (WGS) entry which is preliminary data.</text>
</comment>
<dbReference type="Proteomes" id="UP000292120">
    <property type="component" value="Unassembled WGS sequence"/>
</dbReference>
<evidence type="ECO:0008006" key="3">
    <source>
        <dbReference type="Google" id="ProtNLM"/>
    </source>
</evidence>
<dbReference type="EMBL" id="SIXI01000008">
    <property type="protein sequence ID" value="TBO27898.1"/>
    <property type="molecule type" value="Genomic_DNA"/>
</dbReference>
<organism evidence="1 2">
    <name type="scientific">Aquabacterium lacunae</name>
    <dbReference type="NCBI Taxonomy" id="2528630"/>
    <lineage>
        <taxon>Bacteria</taxon>
        <taxon>Pseudomonadati</taxon>
        <taxon>Pseudomonadota</taxon>
        <taxon>Betaproteobacteria</taxon>
        <taxon>Burkholderiales</taxon>
        <taxon>Aquabacterium</taxon>
    </lineage>
</organism>
<protein>
    <recommendedName>
        <fullName evidence="3">Serine acetyltransferase</fullName>
    </recommendedName>
</protein>
<dbReference type="Gene3D" id="2.160.10.10">
    <property type="entry name" value="Hexapeptide repeat proteins"/>
    <property type="match status" value="1"/>
</dbReference>
<evidence type="ECO:0000313" key="2">
    <source>
        <dbReference type="Proteomes" id="UP000292120"/>
    </source>
</evidence>
<dbReference type="AlphaFoldDB" id="A0A4Q9H001"/>